<dbReference type="InterPro" id="IPR036249">
    <property type="entry name" value="Thioredoxin-like_sf"/>
</dbReference>
<dbReference type="Proteomes" id="UP001586593">
    <property type="component" value="Unassembled WGS sequence"/>
</dbReference>
<dbReference type="PROSITE" id="PS50404">
    <property type="entry name" value="GST_NTER"/>
    <property type="match status" value="1"/>
</dbReference>
<evidence type="ECO:0000313" key="4">
    <source>
        <dbReference type="Proteomes" id="UP001586593"/>
    </source>
</evidence>
<evidence type="ECO:0000256" key="1">
    <source>
        <dbReference type="SAM" id="Phobius"/>
    </source>
</evidence>
<keyword evidence="1" id="KW-0472">Membrane</keyword>
<evidence type="ECO:0000313" key="3">
    <source>
        <dbReference type="EMBL" id="KAL1864154.1"/>
    </source>
</evidence>
<dbReference type="CDD" id="cd00570">
    <property type="entry name" value="GST_N_family"/>
    <property type="match status" value="1"/>
</dbReference>
<proteinExistence type="predicted"/>
<dbReference type="SUPFAM" id="SSF52833">
    <property type="entry name" value="Thioredoxin-like"/>
    <property type="match status" value="1"/>
</dbReference>
<organism evidence="3 4">
    <name type="scientific">Phialemonium thermophilum</name>
    <dbReference type="NCBI Taxonomy" id="223376"/>
    <lineage>
        <taxon>Eukaryota</taxon>
        <taxon>Fungi</taxon>
        <taxon>Dikarya</taxon>
        <taxon>Ascomycota</taxon>
        <taxon>Pezizomycotina</taxon>
        <taxon>Sordariomycetes</taxon>
        <taxon>Sordariomycetidae</taxon>
        <taxon>Cephalothecales</taxon>
        <taxon>Cephalothecaceae</taxon>
        <taxon>Phialemonium</taxon>
    </lineage>
</organism>
<dbReference type="EMBL" id="JAZHXJ010000346">
    <property type="protein sequence ID" value="KAL1864154.1"/>
    <property type="molecule type" value="Genomic_DNA"/>
</dbReference>
<keyword evidence="4" id="KW-1185">Reference proteome</keyword>
<name>A0ABR3WKU6_9PEZI</name>
<gene>
    <name evidence="3" type="ORF">VTK73DRAFT_6152</name>
</gene>
<dbReference type="InterPro" id="IPR004045">
    <property type="entry name" value="Glutathione_S-Trfase_N"/>
</dbReference>
<sequence length="286" mass="31720">MEGNDSAERKTTTAHYVLYVFPFSLYSIMARLTAALGAAYHAPPSRPLSIELLLVNLHRDEELAEAYLTQINPKGQVPAMTSDSLPAPLTDSRDISFWFAEEHYPGLLPDPHRPEIETLLADLHAVQAASLSVKEPSEDLQVQVPNPGLDKLLARDDLSPAYKEALRLKKQYYDSSLGPSLRPESVDKARRQATDLFDAVLKLRSPSFDSGRSLWLYGDETGPTVLDAHLAPFIARLEDAGQRDLVLPRLLDYAAGITALPAWDLVTRGRSTLWNVSYGHAHLLEL</sequence>
<accession>A0ABR3WKU6</accession>
<dbReference type="Gene3D" id="3.40.30.10">
    <property type="entry name" value="Glutaredoxin"/>
    <property type="match status" value="1"/>
</dbReference>
<comment type="caution">
    <text evidence="3">The sequence shown here is derived from an EMBL/GenBank/DDBJ whole genome shotgun (WGS) entry which is preliminary data.</text>
</comment>
<keyword evidence="1" id="KW-0812">Transmembrane</keyword>
<feature type="domain" description="GST N-terminal" evidence="2">
    <location>
        <begin position="14"/>
        <end position="107"/>
    </location>
</feature>
<feature type="transmembrane region" description="Helical" evidence="1">
    <location>
        <begin position="16"/>
        <end position="40"/>
    </location>
</feature>
<evidence type="ECO:0000259" key="2">
    <source>
        <dbReference type="PROSITE" id="PS50404"/>
    </source>
</evidence>
<protein>
    <recommendedName>
        <fullName evidence="2">GST N-terminal domain-containing protein</fullName>
    </recommendedName>
</protein>
<keyword evidence="1" id="KW-1133">Transmembrane helix</keyword>
<reference evidence="3 4" key="1">
    <citation type="journal article" date="2024" name="Commun. Biol.">
        <title>Comparative genomic analysis of thermophilic fungi reveals convergent evolutionary adaptations and gene losses.</title>
        <authorList>
            <person name="Steindorff A.S."/>
            <person name="Aguilar-Pontes M.V."/>
            <person name="Robinson A.J."/>
            <person name="Andreopoulos B."/>
            <person name="LaButti K."/>
            <person name="Kuo A."/>
            <person name="Mondo S."/>
            <person name="Riley R."/>
            <person name="Otillar R."/>
            <person name="Haridas S."/>
            <person name="Lipzen A."/>
            <person name="Grimwood J."/>
            <person name="Schmutz J."/>
            <person name="Clum A."/>
            <person name="Reid I.D."/>
            <person name="Moisan M.C."/>
            <person name="Butler G."/>
            <person name="Nguyen T.T.M."/>
            <person name="Dewar K."/>
            <person name="Conant G."/>
            <person name="Drula E."/>
            <person name="Henrissat B."/>
            <person name="Hansel C."/>
            <person name="Singer S."/>
            <person name="Hutchinson M.I."/>
            <person name="de Vries R.P."/>
            <person name="Natvig D.O."/>
            <person name="Powell A.J."/>
            <person name="Tsang A."/>
            <person name="Grigoriev I.V."/>
        </authorList>
    </citation>
    <scope>NUCLEOTIDE SEQUENCE [LARGE SCALE GENOMIC DNA]</scope>
    <source>
        <strain evidence="3 4">ATCC 24622</strain>
    </source>
</reference>